<dbReference type="Proteomes" id="UP000095286">
    <property type="component" value="Unplaced"/>
</dbReference>
<reference evidence="2" key="1">
    <citation type="submission" date="2016-11" db="UniProtKB">
        <authorList>
            <consortium name="WormBaseParasite"/>
        </authorList>
    </citation>
    <scope>IDENTIFICATION</scope>
    <source>
        <strain evidence="2">KR3021</strain>
    </source>
</reference>
<name>A0AC35U4D6_9BILA</name>
<dbReference type="WBParaSite" id="RSKR_0000704900.1">
    <property type="protein sequence ID" value="RSKR_0000704900.1"/>
    <property type="gene ID" value="RSKR_0000704900"/>
</dbReference>
<evidence type="ECO:0000313" key="2">
    <source>
        <dbReference type="WBParaSite" id="RSKR_0000704900.1"/>
    </source>
</evidence>
<proteinExistence type="predicted"/>
<organism evidence="1 2">
    <name type="scientific">Rhabditophanes sp. KR3021</name>
    <dbReference type="NCBI Taxonomy" id="114890"/>
    <lineage>
        <taxon>Eukaryota</taxon>
        <taxon>Metazoa</taxon>
        <taxon>Ecdysozoa</taxon>
        <taxon>Nematoda</taxon>
        <taxon>Chromadorea</taxon>
        <taxon>Rhabditida</taxon>
        <taxon>Tylenchina</taxon>
        <taxon>Panagrolaimomorpha</taxon>
        <taxon>Strongyloidoidea</taxon>
        <taxon>Alloionematidae</taxon>
        <taxon>Rhabditophanes</taxon>
    </lineage>
</organism>
<evidence type="ECO:0000313" key="1">
    <source>
        <dbReference type="Proteomes" id="UP000095286"/>
    </source>
</evidence>
<protein>
    <submittedName>
        <fullName evidence="2">60S ribosomal protein L32</fullName>
    </submittedName>
</protein>
<accession>A0AC35U4D6</accession>
<sequence>MVSVNGKATKIIKKRVKRFTRHESDRYRRVRPNWRKPKGIDNRVRRQFKGARDMPGIGFGSDKRTKFVCPNGLKKVVVHNLAELNLLLTQNKIYSAEIASGVSAKNRKVIVERAQNLAITVTNKNARLRTEEAE</sequence>